<evidence type="ECO:0000256" key="2">
    <source>
        <dbReference type="ARBA" id="ARBA00022527"/>
    </source>
</evidence>
<comment type="caution">
    <text evidence="14">Lacks conserved residue(s) required for the propagation of feature annotation.</text>
</comment>
<dbReference type="FunFam" id="3.30.200.20:FF:000043">
    <property type="entry name" value="Wall-associated receptor kinase 2"/>
    <property type="match status" value="1"/>
</dbReference>
<dbReference type="Pfam" id="PF00069">
    <property type="entry name" value="Pkinase"/>
    <property type="match status" value="1"/>
</dbReference>
<dbReference type="GO" id="GO:0007166">
    <property type="term" value="P:cell surface receptor signaling pathway"/>
    <property type="evidence" value="ECO:0007669"/>
    <property type="project" value="InterPro"/>
</dbReference>
<dbReference type="Gene3D" id="3.30.200.20">
    <property type="entry name" value="Phosphorylase Kinase, domain 1"/>
    <property type="match status" value="1"/>
</dbReference>
<proteinExistence type="predicted"/>
<dbReference type="Gene3D" id="2.10.25.10">
    <property type="entry name" value="Laminin"/>
    <property type="match status" value="1"/>
</dbReference>
<evidence type="ECO:0000313" key="21">
    <source>
        <dbReference type="Proteomes" id="UP000316621"/>
    </source>
</evidence>
<dbReference type="SUPFAM" id="SSF56112">
    <property type="entry name" value="Protein kinase-like (PK-like)"/>
    <property type="match status" value="1"/>
</dbReference>
<dbReference type="CDD" id="cd00054">
    <property type="entry name" value="EGF_CA"/>
    <property type="match status" value="1"/>
</dbReference>
<dbReference type="Gene3D" id="1.10.510.10">
    <property type="entry name" value="Transferase(Phosphotransferase) domain 1"/>
    <property type="match status" value="1"/>
</dbReference>
<keyword evidence="3 14" id="KW-0245">EGF-like domain</keyword>
<evidence type="ECO:0000256" key="11">
    <source>
        <dbReference type="ARBA" id="ARBA00023136"/>
    </source>
</evidence>
<dbReference type="InterPro" id="IPR025287">
    <property type="entry name" value="WAK_GUB"/>
</dbReference>
<evidence type="ECO:0000313" key="20">
    <source>
        <dbReference type="EMBL" id="RZC57732.1"/>
    </source>
</evidence>
<keyword evidence="8" id="KW-0418">Kinase</keyword>
<evidence type="ECO:0000256" key="13">
    <source>
        <dbReference type="ARBA" id="ARBA00023180"/>
    </source>
</evidence>
<evidence type="ECO:0000256" key="5">
    <source>
        <dbReference type="ARBA" id="ARBA00022692"/>
    </source>
</evidence>
<dbReference type="SMART" id="SM00179">
    <property type="entry name" value="EGF_CA"/>
    <property type="match status" value="1"/>
</dbReference>
<dbReference type="InterPro" id="IPR009030">
    <property type="entry name" value="Growth_fac_rcpt_cys_sf"/>
</dbReference>
<organism evidence="20 21">
    <name type="scientific">Papaver somniferum</name>
    <name type="common">Opium poppy</name>
    <dbReference type="NCBI Taxonomy" id="3469"/>
    <lineage>
        <taxon>Eukaryota</taxon>
        <taxon>Viridiplantae</taxon>
        <taxon>Streptophyta</taxon>
        <taxon>Embryophyta</taxon>
        <taxon>Tracheophyta</taxon>
        <taxon>Spermatophyta</taxon>
        <taxon>Magnoliopsida</taxon>
        <taxon>Ranunculales</taxon>
        <taxon>Papaveraceae</taxon>
        <taxon>Papaveroideae</taxon>
        <taxon>Papaver</taxon>
    </lineage>
</organism>
<dbReference type="PROSITE" id="PS00108">
    <property type="entry name" value="PROTEIN_KINASE_ST"/>
    <property type="match status" value="1"/>
</dbReference>
<dbReference type="PROSITE" id="PS00107">
    <property type="entry name" value="PROTEIN_KINASE_ATP"/>
    <property type="match status" value="1"/>
</dbReference>
<evidence type="ECO:0000256" key="7">
    <source>
        <dbReference type="ARBA" id="ARBA00022741"/>
    </source>
</evidence>
<evidence type="ECO:0000256" key="15">
    <source>
        <dbReference type="PROSITE-ProRule" id="PRU10141"/>
    </source>
</evidence>
<dbReference type="GO" id="GO:0030247">
    <property type="term" value="F:polysaccharide binding"/>
    <property type="evidence" value="ECO:0007669"/>
    <property type="project" value="InterPro"/>
</dbReference>
<dbReference type="SMART" id="SM00220">
    <property type="entry name" value="S_TKc"/>
    <property type="match status" value="1"/>
</dbReference>
<keyword evidence="2" id="KW-0723">Serine/threonine-protein kinase</keyword>
<dbReference type="PROSITE" id="PS50011">
    <property type="entry name" value="PROTEIN_KINASE_DOM"/>
    <property type="match status" value="1"/>
</dbReference>
<accession>A0A4Y7JCF6</accession>
<dbReference type="InterPro" id="IPR049883">
    <property type="entry name" value="NOTCH1_EGF-like"/>
</dbReference>
<reference evidence="20 21" key="1">
    <citation type="journal article" date="2018" name="Science">
        <title>The opium poppy genome and morphinan production.</title>
        <authorList>
            <person name="Guo L."/>
            <person name="Winzer T."/>
            <person name="Yang X."/>
            <person name="Li Y."/>
            <person name="Ning Z."/>
            <person name="He Z."/>
            <person name="Teodor R."/>
            <person name="Lu Y."/>
            <person name="Bowser T.A."/>
            <person name="Graham I.A."/>
            <person name="Ye K."/>
        </authorList>
    </citation>
    <scope>NUCLEOTIDE SEQUENCE [LARGE SCALE GENOMIC DNA]</scope>
    <source>
        <strain evidence="21">cv. HN1</strain>
        <tissue evidence="20">Leaves</tissue>
    </source>
</reference>
<feature type="binding site" evidence="15">
    <location>
        <position position="466"/>
    </location>
    <ligand>
        <name>ATP</name>
        <dbReference type="ChEBI" id="CHEBI:30616"/>
    </ligand>
</feature>
<keyword evidence="21" id="KW-1185">Reference proteome</keyword>
<feature type="transmembrane region" description="Helical" evidence="16">
    <location>
        <begin position="360"/>
        <end position="387"/>
    </location>
</feature>
<keyword evidence="7 15" id="KW-0547">Nucleotide-binding</keyword>
<dbReference type="PROSITE" id="PS50026">
    <property type="entry name" value="EGF_3"/>
    <property type="match status" value="1"/>
</dbReference>
<keyword evidence="11 16" id="KW-0472">Membrane</keyword>
<dbReference type="GO" id="GO:0005524">
    <property type="term" value="F:ATP binding"/>
    <property type="evidence" value="ECO:0007669"/>
    <property type="project" value="UniProtKB-UniRule"/>
</dbReference>
<keyword evidence="13" id="KW-0325">Glycoprotein</keyword>
<evidence type="ECO:0000256" key="10">
    <source>
        <dbReference type="ARBA" id="ARBA00022989"/>
    </source>
</evidence>
<dbReference type="Pfam" id="PF07645">
    <property type="entry name" value="EGF_CA"/>
    <property type="match status" value="1"/>
</dbReference>
<dbReference type="InterPro" id="IPR000719">
    <property type="entry name" value="Prot_kinase_dom"/>
</dbReference>
<sequence length="764" mass="83842">MLQQRLLLIQLSCWLTFVSSVAAFVETKQDCQATCGNVSIPYPFGITVGGEDDTRGAGACSIYRVGYGYSVNCNTSYNPPKPFIGTSSNLEILGITETEIHLKTLPDILCYNRHRDPELNISSDAMSLFETSFTFSATRNKLFSIGCGSSGLTSGYKLAEKVQPTSSSCDAWCDTLEDVNEETCDGGGCCQVSIAKGLKEIEADLLWKPNTTDTNLLSFNPCSYTFVADYEQFTFSASDLTAEPTRDIPILVDWAIGTTTCEESQMNLTTFACQENTHCSDSGNNPGYRCTCNEGYKGKWGTLILVPDAEVYVNECEDQNNNPCVEICINTNGSFNCACPEGSHGDGRKDGLGCTRDSKFLLITVALGIGLGFLFLIIASSWLHLIYKKRKLIKQREKYFQQNGGSLLKGQLALNEGGVETSKNFTEKELKSATNNYDESLVLGRGGFGTVYKGTLCDGRVVAIKKSKEDDQSQNEQFINEVVILTQINHRNVVKLLGCCLEVEVPLLVYEYLSNGTLFQHIHSGSEVPSISWESRLRIAAETAGALAYLHSSTTIPIIHRDVKSANILLDENYIAKVADFGASTLIPLDQTKLATVAQGTRGYMDPEYFNTINEATTKQVIAVSELAKRCLNSMGDKRPTMKQVASELESWRGIETTASSCHHETNTILPTDPRDLYTAPLFASTTTVDSAQYSFGAGGVMGGARHVVYKGPSIVKEVIYGITLGLIAGGLWKMHHWNNQKRTREFYDLLEKGEISVVVDEED</sequence>
<dbReference type="InterPro" id="IPR001881">
    <property type="entry name" value="EGF-like_Ca-bd_dom"/>
</dbReference>
<feature type="disulfide bond" evidence="14">
    <location>
        <begin position="273"/>
        <end position="290"/>
    </location>
</feature>
<keyword evidence="9 15" id="KW-0067">ATP-binding</keyword>
<dbReference type="SMART" id="SM00181">
    <property type="entry name" value="EGF"/>
    <property type="match status" value="2"/>
</dbReference>
<dbReference type="InterPro" id="IPR008271">
    <property type="entry name" value="Ser/Thr_kinase_AS"/>
</dbReference>
<protein>
    <recommendedName>
        <fullName evidence="22">Protein kinase domain-containing protein</fullName>
    </recommendedName>
</protein>
<dbReference type="InterPro" id="IPR045274">
    <property type="entry name" value="WAK-like"/>
</dbReference>
<dbReference type="InterPro" id="IPR011009">
    <property type="entry name" value="Kinase-like_dom_sf"/>
</dbReference>
<feature type="domain" description="Protein kinase" evidence="18">
    <location>
        <begin position="437"/>
        <end position="689"/>
    </location>
</feature>
<feature type="signal peptide" evidence="17">
    <location>
        <begin position="1"/>
        <end position="23"/>
    </location>
</feature>
<dbReference type="GO" id="GO:0004674">
    <property type="term" value="F:protein serine/threonine kinase activity"/>
    <property type="evidence" value="ECO:0007669"/>
    <property type="project" value="UniProtKB-KW"/>
</dbReference>
<gene>
    <name evidence="20" type="ORF">C5167_005033</name>
</gene>
<keyword evidence="4" id="KW-0808">Transferase</keyword>
<evidence type="ECO:0000256" key="3">
    <source>
        <dbReference type="ARBA" id="ARBA00022536"/>
    </source>
</evidence>
<dbReference type="Proteomes" id="UP000316621">
    <property type="component" value="Chromosome 4"/>
</dbReference>
<evidence type="ECO:0000259" key="18">
    <source>
        <dbReference type="PROSITE" id="PS50011"/>
    </source>
</evidence>
<name>A0A4Y7JCF6_PAPSO</name>
<evidence type="ECO:0000259" key="19">
    <source>
        <dbReference type="PROSITE" id="PS50026"/>
    </source>
</evidence>
<dbReference type="PANTHER" id="PTHR27005">
    <property type="entry name" value="WALL-ASSOCIATED RECEPTOR KINASE-LIKE 21"/>
    <property type="match status" value="1"/>
</dbReference>
<feature type="domain" description="EGF-like" evidence="19">
    <location>
        <begin position="265"/>
        <end position="302"/>
    </location>
</feature>
<evidence type="ECO:0000256" key="17">
    <source>
        <dbReference type="SAM" id="SignalP"/>
    </source>
</evidence>
<dbReference type="PANTHER" id="PTHR27005:SF283">
    <property type="entry name" value="OS02G0633066 PROTEIN"/>
    <property type="match status" value="1"/>
</dbReference>
<evidence type="ECO:0000256" key="12">
    <source>
        <dbReference type="ARBA" id="ARBA00023157"/>
    </source>
</evidence>
<dbReference type="Gramene" id="RZC57732">
    <property type="protein sequence ID" value="RZC57732"/>
    <property type="gene ID" value="C5167_005033"/>
</dbReference>
<evidence type="ECO:0000256" key="1">
    <source>
        <dbReference type="ARBA" id="ARBA00004479"/>
    </source>
</evidence>
<dbReference type="SUPFAM" id="SSF57184">
    <property type="entry name" value="Growth factor receptor domain"/>
    <property type="match status" value="1"/>
</dbReference>
<evidence type="ECO:0000256" key="16">
    <source>
        <dbReference type="SAM" id="Phobius"/>
    </source>
</evidence>
<dbReference type="InterPro" id="IPR017441">
    <property type="entry name" value="Protein_kinase_ATP_BS"/>
</dbReference>
<feature type="chain" id="PRO_5021193810" description="Protein kinase domain-containing protein" evidence="17">
    <location>
        <begin position="24"/>
        <end position="764"/>
    </location>
</feature>
<keyword evidence="5 16" id="KW-0812">Transmembrane</keyword>
<evidence type="ECO:0000256" key="8">
    <source>
        <dbReference type="ARBA" id="ARBA00022777"/>
    </source>
</evidence>
<evidence type="ECO:0000256" key="9">
    <source>
        <dbReference type="ARBA" id="ARBA00022840"/>
    </source>
</evidence>
<evidence type="ECO:0008006" key="22">
    <source>
        <dbReference type="Google" id="ProtNLM"/>
    </source>
</evidence>
<comment type="subcellular location">
    <subcellularLocation>
        <location evidence="1">Membrane</location>
        <topology evidence="1">Single-pass type I membrane protein</topology>
    </subcellularLocation>
</comment>
<dbReference type="EMBL" id="CM010718">
    <property type="protein sequence ID" value="RZC57732.1"/>
    <property type="molecule type" value="Genomic_DNA"/>
</dbReference>
<keyword evidence="12 14" id="KW-1015">Disulfide bond</keyword>
<evidence type="ECO:0000256" key="4">
    <source>
        <dbReference type="ARBA" id="ARBA00022679"/>
    </source>
</evidence>
<dbReference type="GO" id="GO:0005509">
    <property type="term" value="F:calcium ion binding"/>
    <property type="evidence" value="ECO:0007669"/>
    <property type="project" value="InterPro"/>
</dbReference>
<dbReference type="GO" id="GO:0005886">
    <property type="term" value="C:plasma membrane"/>
    <property type="evidence" value="ECO:0007669"/>
    <property type="project" value="TreeGrafter"/>
</dbReference>
<evidence type="ECO:0000256" key="14">
    <source>
        <dbReference type="PROSITE-ProRule" id="PRU00076"/>
    </source>
</evidence>
<keyword evidence="6 17" id="KW-0732">Signal</keyword>
<keyword evidence="10 16" id="KW-1133">Transmembrane helix</keyword>
<evidence type="ECO:0000256" key="6">
    <source>
        <dbReference type="ARBA" id="ARBA00022729"/>
    </source>
</evidence>
<dbReference type="Pfam" id="PF13947">
    <property type="entry name" value="GUB_WAK_bind"/>
    <property type="match status" value="1"/>
</dbReference>
<dbReference type="AlphaFoldDB" id="A0A4Y7JCF6"/>
<dbReference type="InterPro" id="IPR000742">
    <property type="entry name" value="EGF"/>
</dbReference>